<evidence type="ECO:0000313" key="3">
    <source>
        <dbReference type="EMBL" id="TXD34430.1"/>
    </source>
</evidence>
<evidence type="ECO:0000256" key="2">
    <source>
        <dbReference type="HAMAP-Rule" id="MF_00758"/>
    </source>
</evidence>
<name>A0A5C6X8U7_9DELT</name>
<proteinExistence type="inferred from homology"/>
<dbReference type="RefSeq" id="WP_146982938.1">
    <property type="nucleotide sequence ID" value="NZ_VOSM01000013.1"/>
</dbReference>
<dbReference type="EMBL" id="VOSM01000013">
    <property type="protein sequence ID" value="TXD34430.1"/>
    <property type="molecule type" value="Genomic_DNA"/>
</dbReference>
<dbReference type="Proteomes" id="UP000321412">
    <property type="component" value="Unassembled WGS sequence"/>
</dbReference>
<dbReference type="PANTHER" id="PTHR30327:SF1">
    <property type="entry name" value="UPF0301 PROTEIN YQGE"/>
    <property type="match status" value="1"/>
</dbReference>
<reference evidence="3 4" key="1">
    <citation type="submission" date="2019-08" db="EMBL/GenBank/DDBJ databases">
        <title>Bradymonadales sp. TMQ4.</title>
        <authorList>
            <person name="Liang Q."/>
        </authorList>
    </citation>
    <scope>NUCLEOTIDE SEQUENCE [LARGE SCALE GENOMIC DNA]</scope>
    <source>
        <strain evidence="3 4">TMQ4</strain>
    </source>
</reference>
<dbReference type="GO" id="GO:0005829">
    <property type="term" value="C:cytosol"/>
    <property type="evidence" value="ECO:0007669"/>
    <property type="project" value="TreeGrafter"/>
</dbReference>
<organism evidence="3 4">
    <name type="scientific">Lujinxingia vulgaris</name>
    <dbReference type="NCBI Taxonomy" id="2600176"/>
    <lineage>
        <taxon>Bacteria</taxon>
        <taxon>Deltaproteobacteria</taxon>
        <taxon>Bradymonadales</taxon>
        <taxon>Lujinxingiaceae</taxon>
        <taxon>Lujinxingia</taxon>
    </lineage>
</organism>
<dbReference type="PANTHER" id="PTHR30327">
    <property type="entry name" value="UNCHARACTERIZED PROTEIN YQGE"/>
    <property type="match status" value="1"/>
</dbReference>
<dbReference type="Gene3D" id="3.40.1740.10">
    <property type="entry name" value="VC0467-like"/>
    <property type="match status" value="1"/>
</dbReference>
<dbReference type="SUPFAM" id="SSF143456">
    <property type="entry name" value="VC0467-like"/>
    <property type="match status" value="1"/>
</dbReference>
<dbReference type="OrthoDB" id="9807486at2"/>
<keyword evidence="4" id="KW-1185">Reference proteome</keyword>
<evidence type="ECO:0000313" key="4">
    <source>
        <dbReference type="Proteomes" id="UP000321412"/>
    </source>
</evidence>
<gene>
    <name evidence="3" type="ORF">FRC98_18645</name>
</gene>
<dbReference type="InterPro" id="IPR003774">
    <property type="entry name" value="AlgH-like"/>
</dbReference>
<protein>
    <recommendedName>
        <fullName evidence="2">UPF0301 protein FRC98_18645</fullName>
    </recommendedName>
</protein>
<dbReference type="AlphaFoldDB" id="A0A5C6X8U7"/>
<comment type="caution">
    <text evidence="3">The sequence shown here is derived from an EMBL/GenBank/DDBJ whole genome shotgun (WGS) entry which is preliminary data.</text>
</comment>
<dbReference type="HAMAP" id="MF_00758">
    <property type="entry name" value="UPF0301"/>
    <property type="match status" value="1"/>
</dbReference>
<dbReference type="Pfam" id="PF02622">
    <property type="entry name" value="DUF179"/>
    <property type="match status" value="1"/>
</dbReference>
<accession>A0A5C6X8U7</accession>
<evidence type="ECO:0000256" key="1">
    <source>
        <dbReference type="ARBA" id="ARBA00009600"/>
    </source>
</evidence>
<comment type="similarity">
    <text evidence="1 2">Belongs to the UPF0301 (AlgH) family.</text>
</comment>
<sequence length="216" mass="24379">MSEPPNPAPRSSAPGFLIASPRLDGSPFERAVVAMVHHDEEGAMGFIINKPLEIDFGSLIQSVNEEITPQLSPACFEMPVYFGGPVRIEQLWVMYRRLEVDNSEEAEQRRRLRRMRQRGDEDELTFNQGWYLAASGEIIEGFAQGMQAGDYRPFIGYAGWGPGQLEQEIEEGSWLLDDFHAESFFHTRFDAQWDEALARIGVNPTAFMMMARSGSA</sequence>